<sequence length="750" mass="81778">MIETIEKIENLGLDSRDRRKSKYLCYPYTNIGSSDKGLSAETEDLRTPCLSHKAKTTSIVTKPLNGSNSFAKSGNKRFRRDWYRKFISSSTISSSPEFIKASSAELLSGLYSKAVDCAFPTEKKSFDLVEWFFCRYRVSEFHDEAELATSLINTEGGNTVTPVSNDLLDFITVKKKRKNSRAEKVVRRKMKSLSGILDVNISTSAGDSARPEVELTHQRKVEEVTSVHQAQNVEINLNESSSKYSSVPEASQNLSCLASEGKAGPKKRKKRETSQKHTSTQVAPAYMGATQVPSAYMGATQVTSTYMGAKSTNCSSLVIDLQLKSPPIPGNVPEKSIGGNKEQVSIGSNPELRVSQERLVENISNHSWLVSTASEVGTSSVNETELKNIMEKAVGHLNAKLATDIPDLNGTTYESKSIRKECENVNVFSPEVKSQQPRSLSAYEGHAKSINLNRREDNGDALGNCLLLQFNPRVYVPSKEDLMGTFCRFGPLKASQTRLLKDTGSAEVVFVKSEDAGEALRSLEQKKPFGSSLVDYKLNHASAATPPAELFGTPFQMTGFMPLPGEAPPLGRAFHSVEQNKANVLHHPSAITPPAEQFRIEQNKGNGLHHPSASAATPPAERFGTPFQLTGFMPLPGEAPPLAEAFHGVKQNKANGATLVNCNLHHPSAATPAAERFGNTSLPTGFMPPSGEAPPSLQFIKQSLQRMTSVLENSGNTLSPQMRAKLDSEIKSLMEKVNSRISSTPPNSQK</sequence>
<protein>
    <recommendedName>
        <fullName evidence="4">Serine/threonine-protein kinase ATM</fullName>
    </recommendedName>
</protein>
<proteinExistence type="predicted"/>
<dbReference type="EMBL" id="JAYWIO010000003">
    <property type="protein sequence ID" value="KAK7273504.1"/>
    <property type="molecule type" value="Genomic_DNA"/>
</dbReference>
<dbReference type="AlphaFoldDB" id="A0AAN9ICU9"/>
<dbReference type="GO" id="GO:0003676">
    <property type="term" value="F:nucleic acid binding"/>
    <property type="evidence" value="ECO:0007669"/>
    <property type="project" value="InterPro"/>
</dbReference>
<dbReference type="PANTHER" id="PTHR35491">
    <property type="entry name" value="OS12G0638500-LIKE PROTEIN"/>
    <property type="match status" value="1"/>
</dbReference>
<dbReference type="PANTHER" id="PTHR35491:SF12">
    <property type="entry name" value="RRM DOMAIN-CONTAINING PROTEIN"/>
    <property type="match status" value="1"/>
</dbReference>
<feature type="region of interest" description="Disordered" evidence="1">
    <location>
        <begin position="257"/>
        <end position="280"/>
    </location>
</feature>
<organism evidence="2 3">
    <name type="scientific">Crotalaria pallida</name>
    <name type="common">Smooth rattlebox</name>
    <name type="synonym">Crotalaria striata</name>
    <dbReference type="NCBI Taxonomy" id="3830"/>
    <lineage>
        <taxon>Eukaryota</taxon>
        <taxon>Viridiplantae</taxon>
        <taxon>Streptophyta</taxon>
        <taxon>Embryophyta</taxon>
        <taxon>Tracheophyta</taxon>
        <taxon>Spermatophyta</taxon>
        <taxon>Magnoliopsida</taxon>
        <taxon>eudicotyledons</taxon>
        <taxon>Gunneridae</taxon>
        <taxon>Pentapetalae</taxon>
        <taxon>rosids</taxon>
        <taxon>fabids</taxon>
        <taxon>Fabales</taxon>
        <taxon>Fabaceae</taxon>
        <taxon>Papilionoideae</taxon>
        <taxon>50 kb inversion clade</taxon>
        <taxon>genistoids sensu lato</taxon>
        <taxon>core genistoids</taxon>
        <taxon>Crotalarieae</taxon>
        <taxon>Crotalaria</taxon>
    </lineage>
</organism>
<name>A0AAN9ICU9_CROPI</name>
<dbReference type="SUPFAM" id="SSF54928">
    <property type="entry name" value="RNA-binding domain, RBD"/>
    <property type="match status" value="1"/>
</dbReference>
<accession>A0AAN9ICU9</accession>
<gene>
    <name evidence="2" type="ORF">RIF29_14555</name>
</gene>
<dbReference type="InterPro" id="IPR035979">
    <property type="entry name" value="RBD_domain_sf"/>
</dbReference>
<keyword evidence="3" id="KW-1185">Reference proteome</keyword>
<reference evidence="2 3" key="1">
    <citation type="submission" date="2024-01" db="EMBL/GenBank/DDBJ databases">
        <title>The genomes of 5 underutilized Papilionoideae crops provide insights into root nodulation and disease resistanc.</title>
        <authorList>
            <person name="Yuan L."/>
        </authorList>
    </citation>
    <scope>NUCLEOTIDE SEQUENCE [LARGE SCALE GENOMIC DNA]</scope>
    <source>
        <strain evidence="2">ZHUSHIDOU_FW_LH</strain>
        <tissue evidence="2">Leaf</tissue>
    </source>
</reference>
<evidence type="ECO:0008006" key="4">
    <source>
        <dbReference type="Google" id="ProtNLM"/>
    </source>
</evidence>
<dbReference type="Proteomes" id="UP001372338">
    <property type="component" value="Unassembled WGS sequence"/>
</dbReference>
<evidence type="ECO:0000256" key="1">
    <source>
        <dbReference type="SAM" id="MobiDB-lite"/>
    </source>
</evidence>
<evidence type="ECO:0000313" key="2">
    <source>
        <dbReference type="EMBL" id="KAK7273504.1"/>
    </source>
</evidence>
<comment type="caution">
    <text evidence="2">The sequence shown here is derived from an EMBL/GenBank/DDBJ whole genome shotgun (WGS) entry which is preliminary data.</text>
</comment>
<evidence type="ECO:0000313" key="3">
    <source>
        <dbReference type="Proteomes" id="UP001372338"/>
    </source>
</evidence>